<evidence type="ECO:0000313" key="1">
    <source>
        <dbReference type="EMBL" id="KAJ2765819.1"/>
    </source>
</evidence>
<evidence type="ECO:0000313" key="2">
    <source>
        <dbReference type="Proteomes" id="UP001140234"/>
    </source>
</evidence>
<proteinExistence type="predicted"/>
<sequence>MRTRLVALGASTTYGCGHFFHVSSAAVEALRRAAPCATEPTSYSLLAALFGTAIFRAQEACGLAGGRMQRAAAAMTRFAVSASCKPRLLVSIIHTHHLRPPAAGRYIGNSFYPHPMCLAEPATGATAAGEFATAARQIWQAHKDVDADLVDEFYAAVEAHPLAGTSFALHAAAQPGTLTVIDERHYNTGGVDFGDGGPTWVSGLARHLPNFVALMADPEQEGGARVYASLGAATVDALLGDEFFTKHAVLMH</sequence>
<name>A0ACC1JR55_9FUNG</name>
<accession>A0ACC1JR55</accession>
<organism evidence="1 2">
    <name type="scientific">Coemansia nantahalensis</name>
    <dbReference type="NCBI Taxonomy" id="2789366"/>
    <lineage>
        <taxon>Eukaryota</taxon>
        <taxon>Fungi</taxon>
        <taxon>Fungi incertae sedis</taxon>
        <taxon>Zoopagomycota</taxon>
        <taxon>Kickxellomycotina</taxon>
        <taxon>Kickxellomycetes</taxon>
        <taxon>Kickxellales</taxon>
        <taxon>Kickxellaceae</taxon>
        <taxon>Coemansia</taxon>
    </lineage>
</organism>
<dbReference type="EMBL" id="JANBUJ010001886">
    <property type="protein sequence ID" value="KAJ2765819.1"/>
    <property type="molecule type" value="Genomic_DNA"/>
</dbReference>
<comment type="caution">
    <text evidence="1">The sequence shown here is derived from an EMBL/GenBank/DDBJ whole genome shotgun (WGS) entry which is preliminary data.</text>
</comment>
<protein>
    <submittedName>
        <fullName evidence="1">Uncharacterized protein</fullName>
    </submittedName>
</protein>
<dbReference type="Proteomes" id="UP001140234">
    <property type="component" value="Unassembled WGS sequence"/>
</dbReference>
<gene>
    <name evidence="1" type="ORF">IWQ57_004626</name>
</gene>
<keyword evidence="2" id="KW-1185">Reference proteome</keyword>
<reference evidence="1" key="1">
    <citation type="submission" date="2022-07" db="EMBL/GenBank/DDBJ databases">
        <title>Phylogenomic reconstructions and comparative analyses of Kickxellomycotina fungi.</title>
        <authorList>
            <person name="Reynolds N.K."/>
            <person name="Stajich J.E."/>
            <person name="Barry K."/>
            <person name="Grigoriev I.V."/>
            <person name="Crous P."/>
            <person name="Smith M.E."/>
        </authorList>
    </citation>
    <scope>NUCLEOTIDE SEQUENCE</scope>
    <source>
        <strain evidence="1">CBS 109366</strain>
    </source>
</reference>